<dbReference type="RefSeq" id="WP_095413883.1">
    <property type="nucleotide sequence ID" value="NZ_CP018477.1"/>
</dbReference>
<evidence type="ECO:0000313" key="2">
    <source>
        <dbReference type="Proteomes" id="UP000215086"/>
    </source>
</evidence>
<accession>A0A286RB65</accession>
<dbReference type="AlphaFoldDB" id="A0A286RB65"/>
<dbReference type="KEGG" id="ttf:THTE_0600"/>
<dbReference type="EMBL" id="CP018477">
    <property type="protein sequence ID" value="ASV73202.1"/>
    <property type="molecule type" value="Genomic_DNA"/>
</dbReference>
<organism evidence="1 2">
    <name type="scientific">Thermogutta terrifontis</name>
    <dbReference type="NCBI Taxonomy" id="1331910"/>
    <lineage>
        <taxon>Bacteria</taxon>
        <taxon>Pseudomonadati</taxon>
        <taxon>Planctomycetota</taxon>
        <taxon>Planctomycetia</taxon>
        <taxon>Pirellulales</taxon>
        <taxon>Thermoguttaceae</taxon>
        <taxon>Thermogutta</taxon>
    </lineage>
</organism>
<sequence>MLFELWRSMIAVYLHSEKNPAETIFTCFPTYFARGGTAGCTTTENQANIGVPIASVAVCNGRNGLIVKTENARLARIGATSPAHIGA</sequence>
<gene>
    <name evidence="1" type="ORF">THTE_0600</name>
</gene>
<reference evidence="1 2" key="1">
    <citation type="journal article" name="Front. Microbiol.">
        <title>Sugar Metabolism of the First Thermophilic Planctomycete Thermogutta terrifontis: Comparative Genomic and Transcriptomic Approaches.</title>
        <authorList>
            <person name="Elcheninov A.G."/>
            <person name="Menzel P."/>
            <person name="Gudbergsdottir S.R."/>
            <person name="Slesarev A.I."/>
            <person name="Kadnikov V.V."/>
            <person name="Krogh A."/>
            <person name="Bonch-Osmolovskaya E.A."/>
            <person name="Peng X."/>
            <person name="Kublanov I.V."/>
        </authorList>
    </citation>
    <scope>NUCLEOTIDE SEQUENCE [LARGE SCALE GENOMIC DNA]</scope>
    <source>
        <strain evidence="1 2">R1</strain>
    </source>
</reference>
<evidence type="ECO:0000313" key="1">
    <source>
        <dbReference type="EMBL" id="ASV73202.1"/>
    </source>
</evidence>
<protein>
    <submittedName>
        <fullName evidence="1">Uncharacterized protein</fullName>
    </submittedName>
</protein>
<name>A0A286RB65_9BACT</name>
<dbReference type="Proteomes" id="UP000215086">
    <property type="component" value="Chromosome"/>
</dbReference>
<proteinExistence type="predicted"/>
<keyword evidence="2" id="KW-1185">Reference proteome</keyword>